<feature type="signal peptide" evidence="2">
    <location>
        <begin position="1"/>
        <end position="26"/>
    </location>
</feature>
<dbReference type="AlphaFoldDB" id="A0A1I4LDA4"/>
<dbReference type="RefSeq" id="WP_091951319.1">
    <property type="nucleotide sequence ID" value="NZ_FOSV01000029.1"/>
</dbReference>
<dbReference type="Pfam" id="PF00805">
    <property type="entry name" value="Pentapeptide"/>
    <property type="match status" value="3"/>
</dbReference>
<reference evidence="4" key="1">
    <citation type="submission" date="2016-10" db="EMBL/GenBank/DDBJ databases">
        <authorList>
            <person name="Varghese N."/>
            <person name="Submissions S."/>
        </authorList>
    </citation>
    <scope>NUCLEOTIDE SEQUENCE [LARGE SCALE GENOMIC DNA]</scope>
    <source>
        <strain evidence="4">CGMCC 1.6474</strain>
    </source>
</reference>
<dbReference type="PANTHER" id="PTHR47485:SF1">
    <property type="entry name" value="THYLAKOID LUMENAL 17.4 KDA PROTEIN, CHLOROPLASTIC"/>
    <property type="match status" value="1"/>
</dbReference>
<evidence type="ECO:0000256" key="1">
    <source>
        <dbReference type="ARBA" id="ARBA00022737"/>
    </source>
</evidence>
<feature type="chain" id="PRO_5011453367" evidence="2">
    <location>
        <begin position="27"/>
        <end position="229"/>
    </location>
</feature>
<organism evidence="3 4">
    <name type="scientific">Methylorubrum salsuginis</name>
    <dbReference type="NCBI Taxonomy" id="414703"/>
    <lineage>
        <taxon>Bacteria</taxon>
        <taxon>Pseudomonadati</taxon>
        <taxon>Pseudomonadota</taxon>
        <taxon>Alphaproteobacteria</taxon>
        <taxon>Hyphomicrobiales</taxon>
        <taxon>Methylobacteriaceae</taxon>
        <taxon>Methylorubrum</taxon>
    </lineage>
</organism>
<evidence type="ECO:0000313" key="3">
    <source>
        <dbReference type="EMBL" id="SFL88992.1"/>
    </source>
</evidence>
<dbReference type="PANTHER" id="PTHR47485">
    <property type="entry name" value="THYLAKOID LUMENAL 17.4 KDA PROTEIN, CHLOROPLASTIC"/>
    <property type="match status" value="1"/>
</dbReference>
<evidence type="ECO:0000256" key="2">
    <source>
        <dbReference type="SAM" id="SignalP"/>
    </source>
</evidence>
<evidence type="ECO:0000313" key="4">
    <source>
        <dbReference type="Proteomes" id="UP000198804"/>
    </source>
</evidence>
<dbReference type="SUPFAM" id="SSF141571">
    <property type="entry name" value="Pentapeptide repeat-like"/>
    <property type="match status" value="1"/>
</dbReference>
<keyword evidence="4" id="KW-1185">Reference proteome</keyword>
<dbReference type="EMBL" id="FOSV01000029">
    <property type="protein sequence ID" value="SFL88992.1"/>
    <property type="molecule type" value="Genomic_DNA"/>
</dbReference>
<sequence>MSARTCGARRALLIAGLFAYALPAAAQTVVLNREERPDPWVVGGCTIAPGAKCAGADLRHADLKNADLGGADLTGANLARADLRGANLRGAILEKANLSGAQLQIAFMQGVKAKDARFVGANLDHARIVGGDFSGGDFTVADLEMVQAKRAQFVGARFIDTDLQEAKFYEVNLTGAVMDGAKIRFAIFQDAWMQDCKGCPVHWQTDKPVWEAYPAATAPKHEDEPQAGK</sequence>
<keyword evidence="1" id="KW-0677">Repeat</keyword>
<dbReference type="STRING" id="414703.SAMN04488125_1299"/>
<dbReference type="Gene3D" id="2.160.20.80">
    <property type="entry name" value="E3 ubiquitin-protein ligase SopA"/>
    <property type="match status" value="1"/>
</dbReference>
<protein>
    <submittedName>
        <fullName evidence="3">Pentapeptide repeat-containing protein</fullName>
    </submittedName>
</protein>
<keyword evidence="2" id="KW-0732">Signal</keyword>
<dbReference type="OrthoDB" id="7932329at2"/>
<accession>A0A1I4LDA4</accession>
<name>A0A1I4LDA4_9HYPH</name>
<gene>
    <name evidence="3" type="ORF">SAMN04488125_1299</name>
</gene>
<proteinExistence type="predicted"/>
<dbReference type="Proteomes" id="UP000198804">
    <property type="component" value="Unassembled WGS sequence"/>
</dbReference>
<dbReference type="InterPro" id="IPR001646">
    <property type="entry name" value="5peptide_repeat"/>
</dbReference>